<reference evidence="1 2" key="1">
    <citation type="journal article" date="2018" name="Front. Plant Sci.">
        <title>Red Clover (Trifolium pratense) and Zigzag Clover (T. medium) - A Picture of Genomic Similarities and Differences.</title>
        <authorList>
            <person name="Dluhosova J."/>
            <person name="Istvanek J."/>
            <person name="Nedelnik J."/>
            <person name="Repkova J."/>
        </authorList>
    </citation>
    <scope>NUCLEOTIDE SEQUENCE [LARGE SCALE GENOMIC DNA]</scope>
    <source>
        <strain evidence="2">cv. 10/8</strain>
        <tissue evidence="1">Leaf</tissue>
    </source>
</reference>
<dbReference type="Proteomes" id="UP000265520">
    <property type="component" value="Unassembled WGS sequence"/>
</dbReference>
<sequence length="11" mass="1185">MYSPIAYAAAQ</sequence>
<name>A0A392VCQ0_9FABA</name>
<accession>A0A392VCQ0</accession>
<dbReference type="EMBL" id="LXQA011132495">
    <property type="protein sequence ID" value="MCI86134.1"/>
    <property type="molecule type" value="Genomic_DNA"/>
</dbReference>
<evidence type="ECO:0000313" key="2">
    <source>
        <dbReference type="Proteomes" id="UP000265520"/>
    </source>
</evidence>
<proteinExistence type="predicted"/>
<feature type="non-terminal residue" evidence="1">
    <location>
        <position position="11"/>
    </location>
</feature>
<evidence type="ECO:0000313" key="1">
    <source>
        <dbReference type="EMBL" id="MCI86134.1"/>
    </source>
</evidence>
<organism evidence="1 2">
    <name type="scientific">Trifolium medium</name>
    <dbReference type="NCBI Taxonomy" id="97028"/>
    <lineage>
        <taxon>Eukaryota</taxon>
        <taxon>Viridiplantae</taxon>
        <taxon>Streptophyta</taxon>
        <taxon>Embryophyta</taxon>
        <taxon>Tracheophyta</taxon>
        <taxon>Spermatophyta</taxon>
        <taxon>Magnoliopsida</taxon>
        <taxon>eudicotyledons</taxon>
        <taxon>Gunneridae</taxon>
        <taxon>Pentapetalae</taxon>
        <taxon>rosids</taxon>
        <taxon>fabids</taxon>
        <taxon>Fabales</taxon>
        <taxon>Fabaceae</taxon>
        <taxon>Papilionoideae</taxon>
        <taxon>50 kb inversion clade</taxon>
        <taxon>NPAAA clade</taxon>
        <taxon>Hologalegina</taxon>
        <taxon>IRL clade</taxon>
        <taxon>Trifolieae</taxon>
        <taxon>Trifolium</taxon>
    </lineage>
</organism>
<protein>
    <submittedName>
        <fullName evidence="1">Uncharacterized protein</fullName>
    </submittedName>
</protein>
<keyword evidence="2" id="KW-1185">Reference proteome</keyword>
<comment type="caution">
    <text evidence="1">The sequence shown here is derived from an EMBL/GenBank/DDBJ whole genome shotgun (WGS) entry which is preliminary data.</text>
</comment>